<dbReference type="Pfam" id="PF19528">
    <property type="entry name" value="DUF6056"/>
    <property type="match status" value="1"/>
</dbReference>
<feature type="transmembrane region" description="Helical" evidence="1">
    <location>
        <begin position="91"/>
        <end position="108"/>
    </location>
</feature>
<proteinExistence type="predicted"/>
<keyword evidence="1" id="KW-1133">Transmembrane helix</keyword>
<feature type="transmembrane region" description="Helical" evidence="1">
    <location>
        <begin position="368"/>
        <end position="384"/>
    </location>
</feature>
<keyword evidence="1" id="KW-0472">Membrane</keyword>
<dbReference type="Proteomes" id="UP000606499">
    <property type="component" value="Unassembled WGS sequence"/>
</dbReference>
<evidence type="ECO:0000313" key="2">
    <source>
        <dbReference type="EMBL" id="MBC5724891.1"/>
    </source>
</evidence>
<dbReference type="AlphaFoldDB" id="A0A923RW61"/>
<protein>
    <submittedName>
        <fullName evidence="2">Uncharacterized protein</fullName>
    </submittedName>
</protein>
<feature type="transmembrane region" description="Helical" evidence="1">
    <location>
        <begin position="219"/>
        <end position="241"/>
    </location>
</feature>
<evidence type="ECO:0000313" key="3">
    <source>
        <dbReference type="Proteomes" id="UP000606499"/>
    </source>
</evidence>
<comment type="caution">
    <text evidence="2">The sequence shown here is derived from an EMBL/GenBank/DDBJ whole genome shotgun (WGS) entry which is preliminary data.</text>
</comment>
<keyword evidence="1" id="KW-0812">Transmembrane</keyword>
<feature type="transmembrane region" description="Helical" evidence="1">
    <location>
        <begin position="450"/>
        <end position="470"/>
    </location>
</feature>
<dbReference type="RefSeq" id="WP_186949771.1">
    <property type="nucleotide sequence ID" value="NZ_JACOPL010000004.1"/>
</dbReference>
<name>A0A923RW61_9FIRM</name>
<feature type="transmembrane region" description="Helical" evidence="1">
    <location>
        <begin position="20"/>
        <end position="40"/>
    </location>
</feature>
<dbReference type="EMBL" id="JACOPL010000004">
    <property type="protein sequence ID" value="MBC5724891.1"/>
    <property type="molecule type" value="Genomic_DNA"/>
</dbReference>
<evidence type="ECO:0000256" key="1">
    <source>
        <dbReference type="SAM" id="Phobius"/>
    </source>
</evidence>
<sequence>MYSKSMGLEAEQNRKYLPWIYLGVFLLVTAGCYAVLQYVVPMGDDLFYGRWGRLDAGELLARIVQHYQTANGRNLVHLLDAVLLGSDGRVAFARVFIAALLGTIALNLTRLTADGWRRTIAVAVLCACGIFLLPAVLTRQSVYWITGAMNYVLPLALFLEYWVLLRDALSGRRGWLPTAVFGALAGLTVEQASMMAVGLTVLLVGEHWLVRRQGFPKKALWPLLLSAAGAASILLAPSVAYRASITPPPVEGGTLAVVKYNVLQLRQTFLFGDTLFPIHFLTLTAIPLWLLLRAVRRRSVPDGVFAVLSVISFSAWFWLPEQVPELLRNSPEVPVRVAAYALAVLGGYLLCAFYISVRSAMEQEWTPLFALILGVGSQVMMLVSPTVGPRTMLCGAVMLLLLTACLMREAPYLYLLGAGSILAWHWGQGWAAAVVVAAALLWLLCRYFPARAVCVALCCVPLLFCAWTTLKGQHDGYRANAAVDAANRLAIAAYDGSDRLTQHRFANDLYGWAMPYHNDYYDAYYKEYYGLPREVELIWE</sequence>
<accession>A0A923RW61</accession>
<feature type="transmembrane region" description="Helical" evidence="1">
    <location>
        <begin position="274"/>
        <end position="292"/>
    </location>
</feature>
<feature type="transmembrane region" description="Helical" evidence="1">
    <location>
        <begin position="120"/>
        <end position="137"/>
    </location>
</feature>
<dbReference type="InterPro" id="IPR045691">
    <property type="entry name" value="DUF6056"/>
</dbReference>
<feature type="transmembrane region" description="Helical" evidence="1">
    <location>
        <begin position="143"/>
        <end position="164"/>
    </location>
</feature>
<organism evidence="2 3">
    <name type="scientific">Agathobaculum faecis</name>
    <dbReference type="NCBI Taxonomy" id="2763013"/>
    <lineage>
        <taxon>Bacteria</taxon>
        <taxon>Bacillati</taxon>
        <taxon>Bacillota</taxon>
        <taxon>Clostridia</taxon>
        <taxon>Eubacteriales</taxon>
        <taxon>Butyricicoccaceae</taxon>
        <taxon>Agathobaculum</taxon>
    </lineage>
</organism>
<dbReference type="PROSITE" id="PS51257">
    <property type="entry name" value="PROKAR_LIPOPROTEIN"/>
    <property type="match status" value="1"/>
</dbReference>
<feature type="transmembrane region" description="Helical" evidence="1">
    <location>
        <begin position="299"/>
        <end position="318"/>
    </location>
</feature>
<keyword evidence="3" id="KW-1185">Reference proteome</keyword>
<gene>
    <name evidence="2" type="ORF">H8S45_05390</name>
</gene>
<feature type="transmembrane region" description="Helical" evidence="1">
    <location>
        <begin position="414"/>
        <end position="444"/>
    </location>
</feature>
<feature type="transmembrane region" description="Helical" evidence="1">
    <location>
        <begin position="338"/>
        <end position="356"/>
    </location>
</feature>
<feature type="transmembrane region" description="Helical" evidence="1">
    <location>
        <begin position="390"/>
        <end position="407"/>
    </location>
</feature>
<reference evidence="2" key="1">
    <citation type="submission" date="2020-08" db="EMBL/GenBank/DDBJ databases">
        <title>Genome public.</title>
        <authorList>
            <person name="Liu C."/>
            <person name="Sun Q."/>
        </authorList>
    </citation>
    <scope>NUCLEOTIDE SEQUENCE</scope>
    <source>
        <strain evidence="2">NSJ-28</strain>
    </source>
</reference>